<dbReference type="AlphaFoldDB" id="A0A0A9E5F8"/>
<proteinExistence type="predicted"/>
<accession>A0A0A9E5F8</accession>
<dbReference type="EMBL" id="GBRH01206688">
    <property type="protein sequence ID" value="JAD91207.1"/>
    <property type="molecule type" value="Transcribed_RNA"/>
</dbReference>
<name>A0A0A9E5F8_ARUDO</name>
<organism evidence="1">
    <name type="scientific">Arundo donax</name>
    <name type="common">Giant reed</name>
    <name type="synonym">Donax arundinaceus</name>
    <dbReference type="NCBI Taxonomy" id="35708"/>
    <lineage>
        <taxon>Eukaryota</taxon>
        <taxon>Viridiplantae</taxon>
        <taxon>Streptophyta</taxon>
        <taxon>Embryophyta</taxon>
        <taxon>Tracheophyta</taxon>
        <taxon>Spermatophyta</taxon>
        <taxon>Magnoliopsida</taxon>
        <taxon>Liliopsida</taxon>
        <taxon>Poales</taxon>
        <taxon>Poaceae</taxon>
        <taxon>PACMAD clade</taxon>
        <taxon>Arundinoideae</taxon>
        <taxon>Arundineae</taxon>
        <taxon>Arundo</taxon>
    </lineage>
</organism>
<protein>
    <submittedName>
        <fullName evidence="1">Uncharacterized protein</fullName>
    </submittedName>
</protein>
<reference evidence="1" key="2">
    <citation type="journal article" date="2015" name="Data Brief">
        <title>Shoot transcriptome of the giant reed, Arundo donax.</title>
        <authorList>
            <person name="Barrero R.A."/>
            <person name="Guerrero F.D."/>
            <person name="Moolhuijzen P."/>
            <person name="Goolsby J.A."/>
            <person name="Tidwell J."/>
            <person name="Bellgard S.E."/>
            <person name="Bellgard M.I."/>
        </authorList>
    </citation>
    <scope>NUCLEOTIDE SEQUENCE</scope>
    <source>
        <tissue evidence="1">Shoot tissue taken approximately 20 cm above the soil surface</tissue>
    </source>
</reference>
<sequence length="61" mass="6365">MLRTRSNFSLSIVISSSFIDSFLAHSVSSLTNNPLSGSAVSLTLEPLDISTLCSSIVSSSS</sequence>
<evidence type="ECO:0000313" key="1">
    <source>
        <dbReference type="EMBL" id="JAD91207.1"/>
    </source>
</evidence>
<reference evidence="1" key="1">
    <citation type="submission" date="2014-09" db="EMBL/GenBank/DDBJ databases">
        <authorList>
            <person name="Magalhaes I.L.F."/>
            <person name="Oliveira U."/>
            <person name="Santos F.R."/>
            <person name="Vidigal T.H.D.A."/>
            <person name="Brescovit A.D."/>
            <person name="Santos A.J."/>
        </authorList>
    </citation>
    <scope>NUCLEOTIDE SEQUENCE</scope>
    <source>
        <tissue evidence="1">Shoot tissue taken approximately 20 cm above the soil surface</tissue>
    </source>
</reference>